<gene>
    <name evidence="1" type="ORF">AB5J49_08245</name>
</gene>
<name>A0AB39PVX6_9ACTN</name>
<evidence type="ECO:0000313" key="1">
    <source>
        <dbReference type="EMBL" id="XDQ33308.1"/>
    </source>
</evidence>
<dbReference type="RefSeq" id="WP_369167859.1">
    <property type="nucleotide sequence ID" value="NZ_CP163439.1"/>
</dbReference>
<sequence>MPEISPDMSDESRCVSVHWNLPVQCVLPSSHRENWHEAWHPQTGNRLRYRRSGVYRTEELHHGAWHDLQIPPPGGFCNDQFVSSSSDAKNVRCTYQYGHGWNHRAVVDGCTYSWNTPIPRGLTVDQLSRDVKQLRGMLVAAHARLAELEKAGESPASQHYDKVPDPADGCHWCACGTRWPCKHAEEVA</sequence>
<organism evidence="1">
    <name type="scientific">Streptomyces sp. R28</name>
    <dbReference type="NCBI Taxonomy" id="3238628"/>
    <lineage>
        <taxon>Bacteria</taxon>
        <taxon>Bacillati</taxon>
        <taxon>Actinomycetota</taxon>
        <taxon>Actinomycetes</taxon>
        <taxon>Kitasatosporales</taxon>
        <taxon>Streptomycetaceae</taxon>
        <taxon>Streptomyces</taxon>
    </lineage>
</organism>
<dbReference type="AlphaFoldDB" id="A0AB39PVX6"/>
<protein>
    <submittedName>
        <fullName evidence="1">Uncharacterized protein</fullName>
    </submittedName>
</protein>
<proteinExistence type="predicted"/>
<accession>A0AB39PVX6</accession>
<reference evidence="1" key="1">
    <citation type="submission" date="2024-07" db="EMBL/GenBank/DDBJ databases">
        <authorList>
            <person name="Yu S.T."/>
        </authorList>
    </citation>
    <scope>NUCLEOTIDE SEQUENCE</scope>
    <source>
        <strain evidence="1">R28</strain>
    </source>
</reference>
<dbReference type="EMBL" id="CP163439">
    <property type="protein sequence ID" value="XDQ33308.1"/>
    <property type="molecule type" value="Genomic_DNA"/>
</dbReference>